<gene>
    <name evidence="4" type="ORF">ADS79_26360</name>
</gene>
<sequence>MNTIRSWRNTGFLVWRSLFVLVIMCSMLFSGMKIVSAAETSRTAKVESVSGTVQVKKAGGTKEYKAFKSMSLNHGDLIKTSTKSSIVLSIADKEDEITVGENTEVYISELQQAASNKQTDLKVWSGSVFIKAKPLTQKEDQFSISTPTAVMGVRGTQFLVTVDPNTGRSTIVVAAGVVAAHNPNQNQMVNLYPAMQGSFFGERPIESVPLPTSASSVIQPGDLINTMSPEIIQAIIRSKLAMDQEHDEFIAKQLEALRQGQLTDPLTQLQLTSPEDLERYQQNLHALVNSLLRVALDSGKVTPDQVEQLIKDANLELQRKIQLDRKPSLDWSTQQELERQKRLELEEQRKKLAEQEKKQREEELAKKLSQDLLNKIKEQQEQLKKANEEAKNKEREQVDKNSPANPTAPGSPGGPGSSPGSSPGGSGGGGGNSGGGGGGKDPDNSGTIVSISNISAEVLLNDSYTLPRIIQAKMSNGKESNVAVSWNKQADTTLTGTFTYYGSVSGYQPKVEAKLKVVAPFGVPVTLNQQRMIFQGNTILDFGSMTLPPKATVMLENLSPSFPADSGLSVAGPIINFEFAGIKITQPVTISFPVQSGANPELLGVFHKNSDQEWESVPTVVSNGTATAQVSHFSAYGVLAAAKVGGVTSSPAPGLVDTGTSIYLISETPGATIYVKQNGRFVEYKPGDAITIPGAGQSLEAYATKSNMLDGEPVQLSYSTAQASVLDSKRISVAFSQPIQTQAYAIGVSPAGSTALSGLPIEHIERVGDSGLTITLGTDTQSIPLQAFSVKFYNGSQYVAQSNSFELGTEQKPPEPKPPEIKTFPITLSNLGTDMADLEWTIPVGTADYKVYLNGKQSDFYVESNWDANTSYLYLYHLDPDTRYSVKIEALNGSGKKIAEGSRTFTTSSFSGIQVDVTDRGADFLTIKWSRSFEPYPNGDHYRLYIGEGGAKEYKASVNANSLLEYSFTGLLPNKSYTLYVEAWPGGWDNPRDGGKATASTLGNTEATSFTINTRELATDSASFFWTKPAGTETYEVYVNNEQVPFPSIETTPDGTSTLYLHDLVPATNYSLRVYALDASSKRIGQGFLTFKTQYLPPEITISVGESGPDSIMISWESNLQPGQYNGEYRVYLREGDIKVLKKTVPFDSFNLSHVFLNLSPGTEYTFYVEAWKRFPETLITSAESSWSTTGSPEHPEPEVVDLPIENGEISTSSATFKWAKITDTASYRVHLNSSLLSESAYTIEDGTDQVLSLPGLEPDTPYTLMVEALNSFLQPIARGVREFRTDAEAPPAIELQSFPEATSIRVTWNPVTFEGEYHLYLDDNRTDVRTVASGESSYTFEGLETNKQYTISIEAWPTDAASPLVSGQTTAITIPRI</sequence>
<proteinExistence type="predicted"/>
<dbReference type="Pfam" id="PF07532">
    <property type="entry name" value="Big_4"/>
    <property type="match status" value="1"/>
</dbReference>
<dbReference type="InterPro" id="IPR003961">
    <property type="entry name" value="FN3_dom"/>
</dbReference>
<dbReference type="STRING" id="54915.ADS79_26360"/>
<dbReference type="InterPro" id="IPR013783">
    <property type="entry name" value="Ig-like_fold"/>
</dbReference>
<dbReference type="Pfam" id="PF04773">
    <property type="entry name" value="FecR"/>
    <property type="match status" value="1"/>
</dbReference>
<dbReference type="PROSITE" id="PS50853">
    <property type="entry name" value="FN3"/>
    <property type="match status" value="3"/>
</dbReference>
<dbReference type="Proteomes" id="UP000036834">
    <property type="component" value="Unassembled WGS sequence"/>
</dbReference>
<accession>A0A0K9YL56</accession>
<dbReference type="Gene3D" id="2.60.40.10">
    <property type="entry name" value="Immunoglobulins"/>
    <property type="match status" value="6"/>
</dbReference>
<evidence type="ECO:0000313" key="4">
    <source>
        <dbReference type="EMBL" id="KNB69419.1"/>
    </source>
</evidence>
<dbReference type="InterPro" id="IPR050991">
    <property type="entry name" value="ECM_Regulatory_Proteins"/>
</dbReference>
<dbReference type="RefSeq" id="WP_049741428.1">
    <property type="nucleotide sequence ID" value="NZ_BJON01000018.1"/>
</dbReference>
<feature type="domain" description="Fibronectin type-III" evidence="3">
    <location>
        <begin position="909"/>
        <end position="1008"/>
    </location>
</feature>
<reference evidence="5" key="1">
    <citation type="submission" date="2015-07" db="EMBL/GenBank/DDBJ databases">
        <title>Genome sequencing project for genomic taxonomy and phylogenomics of Bacillus-like bacteria.</title>
        <authorList>
            <person name="Liu B."/>
            <person name="Wang J."/>
            <person name="Zhu Y."/>
            <person name="Liu G."/>
            <person name="Chen Q."/>
            <person name="Chen Z."/>
            <person name="Lan J."/>
            <person name="Che J."/>
            <person name="Ge C."/>
            <person name="Shi H."/>
            <person name="Pan Z."/>
            <person name="Liu X."/>
        </authorList>
    </citation>
    <scope>NUCLEOTIDE SEQUENCE [LARGE SCALE GENOMIC DNA]</scope>
    <source>
        <strain evidence="5">DSM 9887</strain>
    </source>
</reference>
<dbReference type="SMART" id="SM00060">
    <property type="entry name" value="FN3"/>
    <property type="match status" value="6"/>
</dbReference>
<evidence type="ECO:0000256" key="1">
    <source>
        <dbReference type="ARBA" id="ARBA00022737"/>
    </source>
</evidence>
<dbReference type="CDD" id="cd00063">
    <property type="entry name" value="FN3"/>
    <property type="match status" value="5"/>
</dbReference>
<feature type="compositionally biased region" description="Basic and acidic residues" evidence="2">
    <location>
        <begin position="380"/>
        <end position="399"/>
    </location>
</feature>
<organism evidence="4 5">
    <name type="scientific">Brevibacillus reuszeri</name>
    <dbReference type="NCBI Taxonomy" id="54915"/>
    <lineage>
        <taxon>Bacteria</taxon>
        <taxon>Bacillati</taxon>
        <taxon>Bacillota</taxon>
        <taxon>Bacilli</taxon>
        <taxon>Bacillales</taxon>
        <taxon>Paenibacillaceae</taxon>
        <taxon>Brevibacillus</taxon>
    </lineage>
</organism>
<dbReference type="PATRIC" id="fig|54915.3.peg.4442"/>
<feature type="compositionally biased region" description="Gly residues" evidence="2">
    <location>
        <begin position="411"/>
        <end position="439"/>
    </location>
</feature>
<name>A0A0K9YL56_9BACL</name>
<protein>
    <recommendedName>
        <fullName evidence="3">Fibronectin type-III domain-containing protein</fullName>
    </recommendedName>
</protein>
<dbReference type="EMBL" id="LGIQ01000011">
    <property type="protein sequence ID" value="KNB69419.1"/>
    <property type="molecule type" value="Genomic_DNA"/>
</dbReference>
<keyword evidence="1" id="KW-0677">Repeat</keyword>
<dbReference type="OrthoDB" id="2888245at2"/>
<evidence type="ECO:0000313" key="5">
    <source>
        <dbReference type="Proteomes" id="UP000036834"/>
    </source>
</evidence>
<evidence type="ECO:0000259" key="3">
    <source>
        <dbReference type="PROSITE" id="PS50853"/>
    </source>
</evidence>
<feature type="domain" description="Fibronectin type-III" evidence="3">
    <location>
        <begin position="1290"/>
        <end position="1377"/>
    </location>
</feature>
<dbReference type="PANTHER" id="PTHR46708:SF2">
    <property type="entry name" value="FIBRONECTIN TYPE-III DOMAIN-CONTAINING PROTEIN"/>
    <property type="match status" value="1"/>
</dbReference>
<dbReference type="InterPro" id="IPR006860">
    <property type="entry name" value="FecR"/>
</dbReference>
<comment type="caution">
    <text evidence="4">The sequence shown here is derived from an EMBL/GenBank/DDBJ whole genome shotgun (WGS) entry which is preliminary data.</text>
</comment>
<dbReference type="Pfam" id="PF00041">
    <property type="entry name" value="fn3"/>
    <property type="match status" value="1"/>
</dbReference>
<dbReference type="InterPro" id="IPR036116">
    <property type="entry name" value="FN3_sf"/>
</dbReference>
<dbReference type="SUPFAM" id="SSF49265">
    <property type="entry name" value="Fibronectin type III"/>
    <property type="match status" value="3"/>
</dbReference>
<dbReference type="InterPro" id="IPR011081">
    <property type="entry name" value="Big_4"/>
</dbReference>
<feature type="region of interest" description="Disordered" evidence="2">
    <location>
        <begin position="380"/>
        <end position="448"/>
    </location>
</feature>
<dbReference type="PANTHER" id="PTHR46708">
    <property type="entry name" value="TENASCIN"/>
    <property type="match status" value="1"/>
</dbReference>
<dbReference type="Gene3D" id="2.60.120.1440">
    <property type="match status" value="1"/>
</dbReference>
<evidence type="ECO:0000256" key="2">
    <source>
        <dbReference type="SAM" id="MobiDB-lite"/>
    </source>
</evidence>
<feature type="domain" description="Fibronectin type-III" evidence="3">
    <location>
        <begin position="1097"/>
        <end position="1195"/>
    </location>
</feature>